<organism evidence="2 3">
    <name type="scientific">Ectopseudomonas mendocina</name>
    <name type="common">Pseudomonas mendocina</name>
    <dbReference type="NCBI Taxonomy" id="300"/>
    <lineage>
        <taxon>Bacteria</taxon>
        <taxon>Pseudomonadati</taxon>
        <taxon>Pseudomonadota</taxon>
        <taxon>Gammaproteobacteria</taxon>
        <taxon>Pseudomonadales</taxon>
        <taxon>Pseudomonadaceae</taxon>
        <taxon>Ectopseudomonas</taxon>
    </lineage>
</organism>
<protein>
    <submittedName>
        <fullName evidence="2">DUF1329 domain-containing protein</fullName>
    </submittedName>
</protein>
<dbReference type="CDD" id="cd16329">
    <property type="entry name" value="LolA_like"/>
    <property type="match status" value="1"/>
</dbReference>
<proteinExistence type="predicted"/>
<evidence type="ECO:0000256" key="1">
    <source>
        <dbReference type="SAM" id="SignalP"/>
    </source>
</evidence>
<reference evidence="2 3" key="1">
    <citation type="submission" date="2018-03" db="EMBL/GenBank/DDBJ databases">
        <title>Complete genome sequence and methylome analysis of Pseudomonas mendocina NEB 698.</title>
        <authorList>
            <person name="Morgan R.D."/>
        </authorList>
    </citation>
    <scope>NUCLEOTIDE SEQUENCE [LARGE SCALE GENOMIC DNA]</scope>
    <source>
        <strain evidence="2 3">NEB698</strain>
    </source>
</reference>
<name>A0A2R3QRT1_ECTME</name>
<accession>A0A2R3QRT1</accession>
<gene>
    <name evidence="2" type="ORF">C7A17_17340</name>
</gene>
<dbReference type="Pfam" id="PF07044">
    <property type="entry name" value="DUF1329"/>
    <property type="match status" value="1"/>
</dbReference>
<sequence length="457" mass="50369">MQMNTTLKMLGALSLSLLASGVLAAVSEQEAAKLGTSLTPLGGEMAGNAAGTIPAWTGGMASDAGQVDARGFLSDPFAGEQPLFTITAQNLEQYREQLSAGQLAMFARYPETYRMPVYPTHRSTAVPDAINAAAKTSALKTGLRDGGNGLTGFTDSRYYAFPIPQNGLEVVWNHITRYRGGNLKRSIVQASPQANGAYTLVHFEDEVAFPENIPDVDPGKAENALLFFKQRVTAPARLAGNVLLVHDSLDQVAEPRMAWLYNAGQRRVRRAPQVAYDGPGTASDGLRTSDNFDMFNGAPDRYDWKLVGKRELFIPYNNYRLALPSVKYADILKAGHINQDLTRYELHRVWEVEATLKSGERNIYAKRRFYVDEDSWQIALSEHYDGRGQLWRVGEAMLLQHYAQKIPVYALEALYDVIAGRYVAVGMANEEKMSIQYGTQASAKDFTPAALRNAGVR</sequence>
<feature type="chain" id="PRO_5015326172" evidence="1">
    <location>
        <begin position="25"/>
        <end position="457"/>
    </location>
</feature>
<dbReference type="OrthoDB" id="178023at2"/>
<dbReference type="Gene3D" id="2.50.20.10">
    <property type="entry name" value="Lipoprotein localisation LolA/LolB/LppX"/>
    <property type="match status" value="1"/>
</dbReference>
<evidence type="ECO:0000313" key="2">
    <source>
        <dbReference type="EMBL" id="AVO54453.1"/>
    </source>
</evidence>
<evidence type="ECO:0000313" key="3">
    <source>
        <dbReference type="Proteomes" id="UP000238327"/>
    </source>
</evidence>
<dbReference type="STRING" id="1001585.MDS_1187"/>
<feature type="signal peptide" evidence="1">
    <location>
        <begin position="1"/>
        <end position="24"/>
    </location>
</feature>
<dbReference type="AlphaFoldDB" id="A0A2R3QRT1"/>
<dbReference type="InterPro" id="IPR010752">
    <property type="entry name" value="DUF1329"/>
</dbReference>
<keyword evidence="1" id="KW-0732">Signal</keyword>
<dbReference type="EMBL" id="CP027657">
    <property type="protein sequence ID" value="AVO54453.1"/>
    <property type="molecule type" value="Genomic_DNA"/>
</dbReference>
<dbReference type="Proteomes" id="UP000238327">
    <property type="component" value="Chromosome"/>
</dbReference>